<protein>
    <submittedName>
        <fullName evidence="2">Lipid-transfer protein</fullName>
    </submittedName>
</protein>
<evidence type="ECO:0000313" key="3">
    <source>
        <dbReference type="Proteomes" id="UP000050874"/>
    </source>
</evidence>
<dbReference type="CDD" id="cd00829">
    <property type="entry name" value="SCP-x_thiolase"/>
    <property type="match status" value="1"/>
</dbReference>
<dbReference type="InterPro" id="IPR002155">
    <property type="entry name" value="Thiolase"/>
</dbReference>
<dbReference type="Pfam" id="PF22691">
    <property type="entry name" value="Thiolase_C_1"/>
    <property type="match status" value="1"/>
</dbReference>
<dbReference type="Proteomes" id="UP000050874">
    <property type="component" value="Unassembled WGS sequence"/>
</dbReference>
<dbReference type="GO" id="GO:0003988">
    <property type="term" value="F:acetyl-CoA C-acyltransferase activity"/>
    <property type="evidence" value="ECO:0007669"/>
    <property type="project" value="UniProtKB-ARBA"/>
</dbReference>
<feature type="domain" description="Thiolase C-terminal" evidence="1">
    <location>
        <begin position="263"/>
        <end position="360"/>
    </location>
</feature>
<dbReference type="SUPFAM" id="SSF53901">
    <property type="entry name" value="Thiolase-like"/>
    <property type="match status" value="2"/>
</dbReference>
<dbReference type="InterPro" id="IPR055140">
    <property type="entry name" value="Thiolase_C_2"/>
</dbReference>
<reference evidence="3" key="1">
    <citation type="submission" date="2015-10" db="EMBL/GenBank/DDBJ databases">
        <title>Metagenome-Assembled Genomes uncover a global brackish microbiome.</title>
        <authorList>
            <person name="Hugerth L.W."/>
            <person name="Larsson J."/>
            <person name="Alneberg J."/>
            <person name="Lindh M.V."/>
            <person name="Legrand C."/>
            <person name="Pinhassi J."/>
            <person name="Andersson A."/>
        </authorList>
    </citation>
    <scope>NUCLEOTIDE SEQUENCE [LARGE SCALE GENOMIC DNA]</scope>
</reference>
<dbReference type="EMBL" id="LIAV01000179">
    <property type="protein sequence ID" value="KRO40115.1"/>
    <property type="molecule type" value="Genomic_DNA"/>
</dbReference>
<dbReference type="PANTHER" id="PTHR42870">
    <property type="entry name" value="ACETYL-COA C-ACETYLTRANSFERASE"/>
    <property type="match status" value="1"/>
</dbReference>
<dbReference type="AlphaFoldDB" id="A0A0R2PVM8"/>
<evidence type="ECO:0000313" key="2">
    <source>
        <dbReference type="EMBL" id="KRO40115.1"/>
    </source>
</evidence>
<name>A0A0R2PVM8_9GAMM</name>
<dbReference type="PANTHER" id="PTHR42870:SF1">
    <property type="entry name" value="NON-SPECIFIC LIPID-TRANSFER PROTEIN-LIKE 2"/>
    <property type="match status" value="1"/>
</dbReference>
<feature type="non-terminal residue" evidence="2">
    <location>
        <position position="361"/>
    </location>
</feature>
<proteinExistence type="predicted"/>
<comment type="caution">
    <text evidence="2">The sequence shown here is derived from an EMBL/GenBank/DDBJ whole genome shotgun (WGS) entry which is preliminary data.</text>
</comment>
<organism evidence="2 3">
    <name type="scientific">SAR86 cluster bacterium BACL1 MAG-120920-bin57</name>
    <dbReference type="NCBI Taxonomy" id="1655571"/>
    <lineage>
        <taxon>Bacteria</taxon>
        <taxon>Pseudomonadati</taxon>
        <taxon>Pseudomonadota</taxon>
        <taxon>Gammaproteobacteria</taxon>
        <taxon>SAR86 cluster</taxon>
    </lineage>
</organism>
<dbReference type="PIRSF" id="PIRSF000429">
    <property type="entry name" value="Ac-CoA_Ac_transf"/>
    <property type="match status" value="1"/>
</dbReference>
<evidence type="ECO:0000259" key="1">
    <source>
        <dbReference type="Pfam" id="PF22691"/>
    </source>
</evidence>
<accession>A0A0R2PVM8</accession>
<sequence length="361" mass="39641">MLKDQTAIVGIGQTEFSKNIDSTELNLACKAIKLALDDAGISPDQVDALGSFTYEETPEFEIARNLGFGNLHYWSQAPYGGGASCAAIGQVALAIASGIASVGVVWRSRKRGDPASRMWSHTESEISDHWKWSRPSGLIRPVDESSMIMRRYMYENNYSREDLASVAINLRKYANKNINALMYKKELSFESYMDARMISDPLCLYDNCLESDGAIAVVITKLSLAKTLPNEPAIIHAYSQGMSQEHSLMTDYHGANPLQSSSYVTANNLWAQSDFKPTDIDVAQFYDAFSPMIPLSLEAYNFCSKGKALQLISDGFISEDGPLPVNTSGGSLSEVYLHGMNLVLEGVRQIRGSSSSQVKHA</sequence>
<dbReference type="Gene3D" id="3.40.47.10">
    <property type="match status" value="1"/>
</dbReference>
<dbReference type="InterPro" id="IPR016039">
    <property type="entry name" value="Thiolase-like"/>
</dbReference>
<gene>
    <name evidence="2" type="ORF">ABR63_06225</name>
</gene>